<feature type="region of interest" description="Disordered" evidence="1">
    <location>
        <begin position="640"/>
        <end position="666"/>
    </location>
</feature>
<accession>A0A1B7N0M2</accession>
<proteinExistence type="predicted"/>
<dbReference type="STRING" id="1314800.A0A1B7N0M2"/>
<evidence type="ECO:0000259" key="2">
    <source>
        <dbReference type="Pfam" id="PF08101"/>
    </source>
</evidence>
<dbReference type="InterPro" id="IPR012965">
    <property type="entry name" value="Msb1/Mug8_dom"/>
</dbReference>
<dbReference type="AlphaFoldDB" id="A0A1B7N0M2"/>
<feature type="compositionally biased region" description="Polar residues" evidence="1">
    <location>
        <begin position="640"/>
        <end position="649"/>
    </location>
</feature>
<feature type="region of interest" description="Disordered" evidence="1">
    <location>
        <begin position="538"/>
        <end position="579"/>
    </location>
</feature>
<sequence length="910" mass="99025">MPSFLNKVFGRKTSDDRDQAKHFQHSADHGLLEGKYEAVSTLTLPGSNTTTLSKAQAANFSLFRPKSRIGSPQRRIETLPQLSLQLPSLKDNTDSFELGVFEVDLESQRILDDSVIGAKLLSPLEALILVRACAQAITERGLETLGIMHPHWHSASPDIQRKLISLFIHSLAPKSRTTTLSPTPTPAISAFNAELEYTRSPHDVAAVLRWGLRHLVLQNNTLAKDASTPEWAWYKSFFDAEREASYPPKSFTDLLLPQLPQAHVQLLIATIDIISALASHAEANSISGSKLSKFLGLWVLSATRSEQNDNWDAFYARWERAGRILEHLFLSRIREENFNFRLPTRLQELVQHYPYSKGSPAVEDDLLPRPRFSTRTCDVLFVRIETLLSESAPQPKSSPVHLLLDAFNTSSEGDISEHVGLWNALKTAATESASKSSVPAAQEGPQFGRVFVDETIQLIASMSPDSIVMSPVLEIASPVPRRSSPFSKILERSKDKAGNGNGDSTPISPITQPIVSDWAQFSTSGFGETGATTPLAATLLDTDMETTEPLTPKKKWGRSRSRQRSADSPRDTGTKEPAIISTKLRSVHMTQVDEAFIDFWSDAVTDPITQNWPSFVICGLKPLPAAEAVNWLIVEQTYVRQQRAQPRTTSPERRGRTSPRPSFRSDISGTFAATRKRLSLFGGGSRTSLTGKKSIFGKSPKVGELGEILPEEEERAKTPTVKARKNNGVGIVAASAVTAEAVQTTATSSPSQGSAPYLDAVEEPAQAAVEEAIPPAPMDVVLAGDTPGSQVALDTSESATPYPQSEASLYEESVAHATVEESISQPEPVSDVEEEGEEAVPEEVTSAPVSQADEGTDQSHEVAPGDVIEAAEPEVPEEVPVKPVVEPSHDQSPAAESKSAEQTNGGNYIH</sequence>
<feature type="domain" description="Meiotically up-regulated protein Msb1/Mug8" evidence="2">
    <location>
        <begin position="129"/>
        <end position="635"/>
    </location>
</feature>
<dbReference type="EMBL" id="KV448297">
    <property type="protein sequence ID" value="OAX38409.1"/>
    <property type="molecule type" value="Genomic_DNA"/>
</dbReference>
<name>A0A1B7N0M2_9AGAM</name>
<dbReference type="Proteomes" id="UP000092154">
    <property type="component" value="Unassembled WGS sequence"/>
</dbReference>
<reference evidence="3 4" key="1">
    <citation type="submission" date="2016-06" db="EMBL/GenBank/DDBJ databases">
        <title>Comparative genomics of the ectomycorrhizal sister species Rhizopogon vinicolor and Rhizopogon vesiculosus (Basidiomycota: Boletales) reveals a divergence of the mating type B locus.</title>
        <authorList>
            <consortium name="DOE Joint Genome Institute"/>
            <person name="Mujic A.B."/>
            <person name="Kuo A."/>
            <person name="Tritt A."/>
            <person name="Lipzen A."/>
            <person name="Chen C."/>
            <person name="Johnson J."/>
            <person name="Sharma A."/>
            <person name="Barry K."/>
            <person name="Grigoriev I.V."/>
            <person name="Spatafora J.W."/>
        </authorList>
    </citation>
    <scope>NUCLEOTIDE SEQUENCE [LARGE SCALE GENOMIC DNA]</scope>
    <source>
        <strain evidence="3 4">AM-OR11-026</strain>
    </source>
</reference>
<dbReference type="PANTHER" id="PTHR28093:SF1">
    <property type="entry name" value="MORPHOGENESIS-RELATED PROTEIN MSB1"/>
    <property type="match status" value="1"/>
</dbReference>
<dbReference type="Pfam" id="PF08101">
    <property type="entry name" value="Msb1-Mug8_dom"/>
    <property type="match status" value="1"/>
</dbReference>
<dbReference type="InterPro" id="IPR008936">
    <property type="entry name" value="Rho_GTPase_activation_prot"/>
</dbReference>
<protein>
    <recommendedName>
        <fullName evidence="2">Meiotically up-regulated protein Msb1/Mug8 domain-containing protein</fullName>
    </recommendedName>
</protein>
<dbReference type="InParanoid" id="A0A1B7N0M2"/>
<organism evidence="3 4">
    <name type="scientific">Rhizopogon vinicolor AM-OR11-026</name>
    <dbReference type="NCBI Taxonomy" id="1314800"/>
    <lineage>
        <taxon>Eukaryota</taxon>
        <taxon>Fungi</taxon>
        <taxon>Dikarya</taxon>
        <taxon>Basidiomycota</taxon>
        <taxon>Agaricomycotina</taxon>
        <taxon>Agaricomycetes</taxon>
        <taxon>Agaricomycetidae</taxon>
        <taxon>Boletales</taxon>
        <taxon>Suillineae</taxon>
        <taxon>Rhizopogonaceae</taxon>
        <taxon>Rhizopogon</taxon>
    </lineage>
</organism>
<evidence type="ECO:0000313" key="4">
    <source>
        <dbReference type="Proteomes" id="UP000092154"/>
    </source>
</evidence>
<feature type="compositionally biased region" description="Basic residues" evidence="1">
    <location>
        <begin position="552"/>
        <end position="563"/>
    </location>
</feature>
<gene>
    <name evidence="3" type="ORF">K503DRAFT_800479</name>
</gene>
<dbReference type="OrthoDB" id="3362494at2759"/>
<evidence type="ECO:0000313" key="3">
    <source>
        <dbReference type="EMBL" id="OAX38409.1"/>
    </source>
</evidence>
<feature type="compositionally biased region" description="Basic and acidic residues" evidence="1">
    <location>
        <begin position="564"/>
        <end position="574"/>
    </location>
</feature>
<evidence type="ECO:0000256" key="1">
    <source>
        <dbReference type="SAM" id="MobiDB-lite"/>
    </source>
</evidence>
<keyword evidence="4" id="KW-1185">Reference proteome</keyword>
<feature type="compositionally biased region" description="Polar residues" evidence="1">
    <location>
        <begin position="787"/>
        <end position="807"/>
    </location>
</feature>
<feature type="compositionally biased region" description="Polar residues" evidence="1">
    <location>
        <begin position="900"/>
        <end position="910"/>
    </location>
</feature>
<dbReference type="PANTHER" id="PTHR28093">
    <property type="entry name" value="MORPHOGENESIS-RELATED PROTEIN MSB1"/>
    <property type="match status" value="1"/>
</dbReference>
<dbReference type="InterPro" id="IPR037508">
    <property type="entry name" value="Msb1/Mug8"/>
</dbReference>
<feature type="region of interest" description="Disordered" evidence="1">
    <location>
        <begin position="778"/>
        <end position="910"/>
    </location>
</feature>
<dbReference type="Gene3D" id="1.10.555.10">
    <property type="entry name" value="Rho GTPase activation protein"/>
    <property type="match status" value="1"/>
</dbReference>
<feature type="compositionally biased region" description="Acidic residues" evidence="1">
    <location>
        <begin position="830"/>
        <end position="841"/>
    </location>
</feature>